<dbReference type="Pfam" id="PF10950">
    <property type="entry name" value="Organ_specific"/>
    <property type="match status" value="1"/>
</dbReference>
<feature type="chain" id="PRO_5046693238" evidence="1">
    <location>
        <begin position="24"/>
        <end position="171"/>
    </location>
</feature>
<accession>A0ABP0YAY8</accession>
<evidence type="ECO:0000313" key="2">
    <source>
        <dbReference type="EMBL" id="CAK9315877.1"/>
    </source>
</evidence>
<dbReference type="PANTHER" id="PTHR33731">
    <property type="entry name" value="PROTEIN, PUTATIVE-RELATED"/>
    <property type="match status" value="1"/>
</dbReference>
<evidence type="ECO:0000256" key="1">
    <source>
        <dbReference type="SAM" id="SignalP"/>
    </source>
</evidence>
<dbReference type="Proteomes" id="UP001642487">
    <property type="component" value="Chromosome 2"/>
</dbReference>
<keyword evidence="3" id="KW-1185">Reference proteome</keyword>
<dbReference type="PANTHER" id="PTHR33731:SF2">
    <property type="entry name" value="ORGAN-SPECIFIC PROTEIN S2-LIKE"/>
    <property type="match status" value="1"/>
</dbReference>
<gene>
    <name evidence="2" type="ORF">CITCOLO1_LOCUS7717</name>
</gene>
<sequence>MKIKPTFEITLFLLLLLVNSIESRYEPGGQWRYVFADEPLPVEVTKENEDCVEDKKLRNEKYFVKEIEPRPSAMFYPDHDSKYKLFPKDIEPRPSITFYPDDDAKDKLFTKDIKPQPSATFYPNDVQTKSLAKDIEPRPSTTFYPNDVQAKLFAKDMNHDQVPHSTQIAQA</sequence>
<protein>
    <submittedName>
        <fullName evidence="2">Uncharacterized protein</fullName>
    </submittedName>
</protein>
<feature type="signal peptide" evidence="1">
    <location>
        <begin position="1"/>
        <end position="23"/>
    </location>
</feature>
<dbReference type="EMBL" id="OZ021736">
    <property type="protein sequence ID" value="CAK9315877.1"/>
    <property type="molecule type" value="Genomic_DNA"/>
</dbReference>
<dbReference type="InterPro" id="IPR024489">
    <property type="entry name" value="Organ_specific_prot"/>
</dbReference>
<proteinExistence type="predicted"/>
<reference evidence="2 3" key="1">
    <citation type="submission" date="2024-03" db="EMBL/GenBank/DDBJ databases">
        <authorList>
            <person name="Gkanogiannis A."/>
            <person name="Becerra Lopez-Lavalle L."/>
        </authorList>
    </citation>
    <scope>NUCLEOTIDE SEQUENCE [LARGE SCALE GENOMIC DNA]</scope>
</reference>
<organism evidence="2 3">
    <name type="scientific">Citrullus colocynthis</name>
    <name type="common">colocynth</name>
    <dbReference type="NCBI Taxonomy" id="252529"/>
    <lineage>
        <taxon>Eukaryota</taxon>
        <taxon>Viridiplantae</taxon>
        <taxon>Streptophyta</taxon>
        <taxon>Embryophyta</taxon>
        <taxon>Tracheophyta</taxon>
        <taxon>Spermatophyta</taxon>
        <taxon>Magnoliopsida</taxon>
        <taxon>eudicotyledons</taxon>
        <taxon>Gunneridae</taxon>
        <taxon>Pentapetalae</taxon>
        <taxon>rosids</taxon>
        <taxon>fabids</taxon>
        <taxon>Cucurbitales</taxon>
        <taxon>Cucurbitaceae</taxon>
        <taxon>Benincaseae</taxon>
        <taxon>Citrullus</taxon>
    </lineage>
</organism>
<name>A0ABP0YAY8_9ROSI</name>
<evidence type="ECO:0000313" key="3">
    <source>
        <dbReference type="Proteomes" id="UP001642487"/>
    </source>
</evidence>
<keyword evidence="1" id="KW-0732">Signal</keyword>